<keyword evidence="1" id="KW-1133">Transmembrane helix</keyword>
<name>A0A450SUW8_9GAMM</name>
<accession>A0A450SUW8</accession>
<organism evidence="2">
    <name type="scientific">Candidatus Kentrum sp. DK</name>
    <dbReference type="NCBI Taxonomy" id="2126562"/>
    <lineage>
        <taxon>Bacteria</taxon>
        <taxon>Pseudomonadati</taxon>
        <taxon>Pseudomonadota</taxon>
        <taxon>Gammaproteobacteria</taxon>
        <taxon>Candidatus Kentrum</taxon>
    </lineage>
</organism>
<feature type="transmembrane region" description="Helical" evidence="1">
    <location>
        <begin position="57"/>
        <end position="76"/>
    </location>
</feature>
<evidence type="ECO:0000313" key="2">
    <source>
        <dbReference type="EMBL" id="VFJ57765.1"/>
    </source>
</evidence>
<dbReference type="AlphaFoldDB" id="A0A450SUW8"/>
<feature type="transmembrane region" description="Helical" evidence="1">
    <location>
        <begin position="12"/>
        <end position="36"/>
    </location>
</feature>
<evidence type="ECO:0000256" key="1">
    <source>
        <dbReference type="SAM" id="Phobius"/>
    </source>
</evidence>
<gene>
    <name evidence="2" type="ORF">BECKDK2373B_GA0170837_106823</name>
</gene>
<proteinExistence type="predicted"/>
<protein>
    <submittedName>
        <fullName evidence="2">Uncharacterized protein</fullName>
    </submittedName>
</protein>
<keyword evidence="1" id="KW-0472">Membrane</keyword>
<dbReference type="EMBL" id="CAADEX010000068">
    <property type="protein sequence ID" value="VFJ57765.1"/>
    <property type="molecule type" value="Genomic_DNA"/>
</dbReference>
<keyword evidence="1" id="KW-0812">Transmembrane</keyword>
<sequence>MITKMNITWPEWIVFGIAFFFLAFHIKLWRSTWFVFGERTIRYAWITLLLSCRSFKLFYVFGSLVLFFLAPTFLILGISPSIAMLTFSNAVVFLSIVSRPAIAIFLASSNPESVALRDKIMIYANPHRSISFLDSAKSENFDHKITIAFDNTSFLDDEQWLPLVQEFIRIAPIVIIDLREPSESIYRELGLIIKMGAASKTFFLVGSYDMGMISTLIKRGEDRGGIYNNDSELINSFRKQIEDKAL</sequence>
<reference evidence="2" key="1">
    <citation type="submission" date="2019-02" db="EMBL/GenBank/DDBJ databases">
        <authorList>
            <person name="Gruber-Vodicka R. H."/>
            <person name="Seah K. B. B."/>
        </authorList>
    </citation>
    <scope>NUCLEOTIDE SEQUENCE</scope>
    <source>
        <strain evidence="2">BECK_DK47</strain>
    </source>
</reference>